<dbReference type="Gene3D" id="3.30.1330.60">
    <property type="entry name" value="OmpA-like domain"/>
    <property type="match status" value="1"/>
</dbReference>
<dbReference type="InterPro" id="IPR006664">
    <property type="entry name" value="OMP_bac"/>
</dbReference>
<dbReference type="PANTHER" id="PTHR30329">
    <property type="entry name" value="STATOR ELEMENT OF FLAGELLAR MOTOR COMPLEX"/>
    <property type="match status" value="1"/>
</dbReference>
<evidence type="ECO:0000256" key="1">
    <source>
        <dbReference type="ARBA" id="ARBA00004442"/>
    </source>
</evidence>
<dbReference type="SUPFAM" id="SSF103088">
    <property type="entry name" value="OmpA-like"/>
    <property type="match status" value="1"/>
</dbReference>
<feature type="compositionally biased region" description="Polar residues" evidence="5">
    <location>
        <begin position="490"/>
        <end position="499"/>
    </location>
</feature>
<evidence type="ECO:0000256" key="2">
    <source>
        <dbReference type="ARBA" id="ARBA00023136"/>
    </source>
</evidence>
<dbReference type="Pfam" id="PF00691">
    <property type="entry name" value="OmpA"/>
    <property type="match status" value="1"/>
</dbReference>
<evidence type="ECO:0000259" key="6">
    <source>
        <dbReference type="PROSITE" id="PS51123"/>
    </source>
</evidence>
<dbReference type="Pfam" id="PF17963">
    <property type="entry name" value="Big_9"/>
    <property type="match status" value="2"/>
</dbReference>
<comment type="caution">
    <text evidence="7">The sequence shown here is derived from an EMBL/GenBank/DDBJ whole genome shotgun (WGS) entry which is preliminary data.</text>
</comment>
<protein>
    <recommendedName>
        <fullName evidence="6">OmpA-like domain-containing protein</fullName>
    </recommendedName>
</protein>
<dbReference type="NCBIfam" id="NF012211">
    <property type="entry name" value="tand_rpt_95"/>
    <property type="match status" value="2"/>
</dbReference>
<proteinExistence type="predicted"/>
<dbReference type="PROSITE" id="PS51123">
    <property type="entry name" value="OMPA_2"/>
    <property type="match status" value="1"/>
</dbReference>
<evidence type="ECO:0000256" key="5">
    <source>
        <dbReference type="SAM" id="MobiDB-lite"/>
    </source>
</evidence>
<dbReference type="InterPro" id="IPR006690">
    <property type="entry name" value="OMPA-like_CS"/>
</dbReference>
<dbReference type="PANTHER" id="PTHR30329:SF21">
    <property type="entry name" value="LIPOPROTEIN YIAD-RELATED"/>
    <property type="match status" value="1"/>
</dbReference>
<feature type="region of interest" description="Disordered" evidence="5">
    <location>
        <begin position="473"/>
        <end position="500"/>
    </location>
</feature>
<evidence type="ECO:0000256" key="3">
    <source>
        <dbReference type="ARBA" id="ARBA00023237"/>
    </source>
</evidence>
<dbReference type="PRINTS" id="PR01023">
    <property type="entry name" value="NAFLGMOTY"/>
</dbReference>
<reference evidence="8" key="1">
    <citation type="journal article" date="2019" name="Int. J. Syst. Evol. Microbiol.">
        <title>The Global Catalogue of Microorganisms (GCM) 10K type strain sequencing project: providing services to taxonomists for standard genome sequencing and annotation.</title>
        <authorList>
            <consortium name="The Broad Institute Genomics Platform"/>
            <consortium name="The Broad Institute Genome Sequencing Center for Infectious Disease"/>
            <person name="Wu L."/>
            <person name="Ma J."/>
        </authorList>
    </citation>
    <scope>NUCLEOTIDE SEQUENCE [LARGE SCALE GENOMIC DNA]</scope>
    <source>
        <strain evidence="8">JCM 15421</strain>
    </source>
</reference>
<sequence length="672" mass="72869">MLPIAIGFALSSTGFAQSSAPPPPVDTTIPLTYVGSNARVSLGVDQHGDVLGEVLGIFGKTDEHAWLGELWLGQGGAGGAQVDYHWLRGSIDDAIEHPDRPSVLKVFGAFDQNAWKDRKVSLGLGWEKNDFSVDGYLMHATSGTRLVNTRLTTDITQLTGSDAQGDYTQTQTIDTLTRAFEHPYENGIGARFGKYFDEPLLRLRGGLDYERGKYSSDQWTLSLGLDKYFANSGFSVSLLGESLHKSGDFEIDKNDTRGWLLLRYDIGQNARPREPYKMVEVERRAPDAAPVPAEPQVMRNEVKLDGDAFFNFDRSNLRPDAIAALDELIAKLKSPSRVSRVGVVGHTDSVGSVAYNQKLSERRADSAKRYLVAHGIAADQIDARGEGKLHPAYPNDTAANRQKNRRVDIEFLTIEETTTTPPPAPPPKSVMEWVKEPVKAPPAWIERALRNPAEHKRTVDVYRFEKTTRTTTLGPKQYLNKPPVARDDSATVNQNSVDNPINVLANDSDPDGDTLTVTAVSTPAHGSAAVAANGVTYTPATGYLGADSFTYTISDGRGGTATATVHITVVTPNLVPVAGPLSVRVLKGSSIDIPVLQAASDPDGDPLTVVSVKHTGQIPVNTVSINPDGTVHYQSIHGWFGQDYFEYTVSDGRGGTATATVSVYVYELPPPF</sequence>
<keyword evidence="8" id="KW-1185">Reference proteome</keyword>
<accession>A0ABP3U7F9</accession>
<dbReference type="InterPro" id="IPR006665">
    <property type="entry name" value="OmpA-like"/>
</dbReference>
<dbReference type="Gene3D" id="2.60.40.3440">
    <property type="match status" value="1"/>
</dbReference>
<keyword evidence="2 4" id="KW-0472">Membrane</keyword>
<dbReference type="InterPro" id="IPR050330">
    <property type="entry name" value="Bact_OuterMem_StrucFunc"/>
</dbReference>
<evidence type="ECO:0000313" key="7">
    <source>
        <dbReference type="EMBL" id="GAA0724909.1"/>
    </source>
</evidence>
<dbReference type="CDD" id="cd07185">
    <property type="entry name" value="OmpA_C-like"/>
    <property type="match status" value="1"/>
</dbReference>
<dbReference type="Gene3D" id="2.60.40.2810">
    <property type="match status" value="1"/>
</dbReference>
<evidence type="ECO:0000256" key="4">
    <source>
        <dbReference type="PROSITE-ProRule" id="PRU00473"/>
    </source>
</evidence>
<dbReference type="PROSITE" id="PS01068">
    <property type="entry name" value="OMPA_1"/>
    <property type="match status" value="1"/>
</dbReference>
<dbReference type="EMBL" id="BAAAEU010000032">
    <property type="protein sequence ID" value="GAA0724909.1"/>
    <property type="molecule type" value="Genomic_DNA"/>
</dbReference>
<dbReference type="Proteomes" id="UP001501523">
    <property type="component" value="Unassembled WGS sequence"/>
</dbReference>
<evidence type="ECO:0000313" key="8">
    <source>
        <dbReference type="Proteomes" id="UP001501523"/>
    </source>
</evidence>
<organism evidence="7 8">
    <name type="scientific">Dokdonella soli</name>
    <dbReference type="NCBI Taxonomy" id="529810"/>
    <lineage>
        <taxon>Bacteria</taxon>
        <taxon>Pseudomonadati</taxon>
        <taxon>Pseudomonadota</taxon>
        <taxon>Gammaproteobacteria</taxon>
        <taxon>Lysobacterales</taxon>
        <taxon>Rhodanobacteraceae</taxon>
        <taxon>Dokdonella</taxon>
    </lineage>
</organism>
<dbReference type="PRINTS" id="PR01021">
    <property type="entry name" value="OMPADOMAIN"/>
</dbReference>
<name>A0ABP3U7F9_9GAMM</name>
<gene>
    <name evidence="7" type="ORF">GCM10009105_37940</name>
</gene>
<feature type="domain" description="OmpA-like" evidence="6">
    <location>
        <begin position="297"/>
        <end position="415"/>
    </location>
</feature>
<dbReference type="InterPro" id="IPR036737">
    <property type="entry name" value="OmpA-like_sf"/>
</dbReference>
<keyword evidence="3" id="KW-0998">Cell outer membrane</keyword>
<comment type="subcellular location">
    <subcellularLocation>
        <location evidence="1">Cell outer membrane</location>
    </subcellularLocation>
</comment>